<dbReference type="Gene3D" id="3.90.550.10">
    <property type="entry name" value="Spore Coat Polysaccharide Biosynthesis Protein SpsA, Chain A"/>
    <property type="match status" value="1"/>
</dbReference>
<dbReference type="CDD" id="cd02518">
    <property type="entry name" value="GT2_SpsF"/>
    <property type="match status" value="1"/>
</dbReference>
<dbReference type="GO" id="GO:0005829">
    <property type="term" value="C:cytosol"/>
    <property type="evidence" value="ECO:0007669"/>
    <property type="project" value="TreeGrafter"/>
</dbReference>
<organism evidence="1 2">
    <name type="scientific">Hydrogenothermus marinus</name>
    <dbReference type="NCBI Taxonomy" id="133270"/>
    <lineage>
        <taxon>Bacteria</taxon>
        <taxon>Pseudomonadati</taxon>
        <taxon>Aquificota</taxon>
        <taxon>Aquificia</taxon>
        <taxon>Aquificales</taxon>
        <taxon>Hydrogenothermaceae</taxon>
        <taxon>Hydrogenothermus</taxon>
    </lineage>
</organism>
<gene>
    <name evidence="1" type="ORF">CLV39_1331</name>
</gene>
<reference evidence="1 2" key="1">
    <citation type="submission" date="2018-10" db="EMBL/GenBank/DDBJ databases">
        <title>Genomic Encyclopedia of Archaeal and Bacterial Type Strains, Phase II (KMG-II): from individual species to whole genera.</title>
        <authorList>
            <person name="Goeker M."/>
        </authorList>
    </citation>
    <scope>NUCLEOTIDE SEQUENCE [LARGE SCALE GENOMIC DNA]</scope>
    <source>
        <strain evidence="1 2">VM1</strain>
    </source>
</reference>
<proteinExistence type="predicted"/>
<sequence length="276" mass="32324">MKIGTIIQARTSSTRLPKKVLKPLPYDSDITVLQQVIRRVKKSNNIDEIIIATTKDKEDEEIVKIAEKEQVKWFKGSKENVLERYYLSAKENKIDIIVRITSDCPCIDWNIIDKSIIKHIKEKADYTSNTIKRTFPHGLDVEVISFEALEKAYCKAAKDFEKEHVCPYIHTTNKDKFKISSLEAPKELTAPDIRITLDTEEDYALLASVFDYLYWENPFFDAYDIIKLFNKKPWLKLINKKVLQKKIYLSLEEEIEDAKKLLKMQELYNALKLLEK</sequence>
<comment type="caution">
    <text evidence="1">The sequence shown here is derived from an EMBL/GenBank/DDBJ whole genome shotgun (WGS) entry which is preliminary data.</text>
</comment>
<dbReference type="PANTHER" id="PTHR42866:SF1">
    <property type="entry name" value="SPORE COAT POLYSACCHARIDE BIOSYNTHESIS PROTEIN SPSF"/>
    <property type="match status" value="1"/>
</dbReference>
<dbReference type="EMBL" id="REFO01000013">
    <property type="protein sequence ID" value="RMA93270.1"/>
    <property type="molecule type" value="Genomic_DNA"/>
</dbReference>
<dbReference type="Pfam" id="PF02348">
    <property type="entry name" value="CTP_transf_3"/>
    <property type="match status" value="1"/>
</dbReference>
<dbReference type="Proteomes" id="UP000280842">
    <property type="component" value="Unassembled WGS sequence"/>
</dbReference>
<keyword evidence="2" id="KW-1185">Reference proteome</keyword>
<dbReference type="InterPro" id="IPR003329">
    <property type="entry name" value="Cytidylyl_trans"/>
</dbReference>
<name>A0A3M0B781_9AQUI</name>
<protein>
    <submittedName>
        <fullName evidence="1">Spore coat polysaccharide biosynthesis protein SpsF</fullName>
    </submittedName>
</protein>
<dbReference type="OrthoDB" id="9815559at2"/>
<accession>A0A3M0B781</accession>
<dbReference type="AlphaFoldDB" id="A0A3M0B781"/>
<dbReference type="RefSeq" id="WP_121923441.1">
    <property type="nucleotide sequence ID" value="NZ_REFO01000013.1"/>
</dbReference>
<evidence type="ECO:0000313" key="1">
    <source>
        <dbReference type="EMBL" id="RMA93270.1"/>
    </source>
</evidence>
<evidence type="ECO:0000313" key="2">
    <source>
        <dbReference type="Proteomes" id="UP000280842"/>
    </source>
</evidence>
<dbReference type="PANTHER" id="PTHR42866">
    <property type="entry name" value="3-DEOXY-MANNO-OCTULOSONATE CYTIDYLYLTRANSFERASE"/>
    <property type="match status" value="1"/>
</dbReference>
<dbReference type="SUPFAM" id="SSF53448">
    <property type="entry name" value="Nucleotide-diphospho-sugar transferases"/>
    <property type="match status" value="1"/>
</dbReference>
<dbReference type="InterPro" id="IPR029044">
    <property type="entry name" value="Nucleotide-diphossugar_trans"/>
</dbReference>